<dbReference type="Proteomes" id="UP000784435">
    <property type="component" value="Unassembled WGS sequence"/>
</dbReference>
<gene>
    <name evidence="2" type="ORF">K8V08_00445</name>
</gene>
<comment type="caution">
    <text evidence="2">The sequence shown here is derived from an EMBL/GenBank/DDBJ whole genome shotgun (WGS) entry which is preliminary data.</text>
</comment>
<organism evidence="2 3">
    <name type="scientific">Brevibacterium senegalense</name>
    <dbReference type="NCBI Taxonomy" id="1033736"/>
    <lineage>
        <taxon>Bacteria</taxon>
        <taxon>Bacillati</taxon>
        <taxon>Actinomycetota</taxon>
        <taxon>Actinomycetes</taxon>
        <taxon>Micrococcales</taxon>
        <taxon>Brevibacteriaceae</taxon>
        <taxon>Brevibacterium</taxon>
    </lineage>
</organism>
<reference evidence="2" key="2">
    <citation type="submission" date="2021-09" db="EMBL/GenBank/DDBJ databases">
        <authorList>
            <person name="Gilroy R."/>
        </authorList>
    </citation>
    <scope>NUCLEOTIDE SEQUENCE</scope>
    <source>
        <strain evidence="2">ChiGjej5B5-7349</strain>
    </source>
</reference>
<reference evidence="2" key="1">
    <citation type="journal article" date="2021" name="PeerJ">
        <title>Extensive microbial diversity within the chicken gut microbiome revealed by metagenomics and culture.</title>
        <authorList>
            <person name="Gilroy R."/>
            <person name="Ravi A."/>
            <person name="Getino M."/>
            <person name="Pursley I."/>
            <person name="Horton D.L."/>
            <person name="Alikhan N.F."/>
            <person name="Baker D."/>
            <person name="Gharbi K."/>
            <person name="Hall N."/>
            <person name="Watson M."/>
            <person name="Adriaenssens E.M."/>
            <person name="Foster-Nyarko E."/>
            <person name="Jarju S."/>
            <person name="Secka A."/>
            <person name="Antonio M."/>
            <person name="Oren A."/>
            <person name="Chaudhuri R.R."/>
            <person name="La Ragione R."/>
            <person name="Hildebrand F."/>
            <person name="Pallen M.J."/>
        </authorList>
    </citation>
    <scope>NUCLEOTIDE SEQUENCE</scope>
    <source>
        <strain evidence="2">ChiGjej5B5-7349</strain>
    </source>
</reference>
<dbReference type="AlphaFoldDB" id="A0A921SM48"/>
<proteinExistence type="predicted"/>
<evidence type="ECO:0000313" key="3">
    <source>
        <dbReference type="Proteomes" id="UP000784435"/>
    </source>
</evidence>
<protein>
    <submittedName>
        <fullName evidence="2">Uncharacterized protein</fullName>
    </submittedName>
</protein>
<feature type="region of interest" description="Disordered" evidence="1">
    <location>
        <begin position="1"/>
        <end position="26"/>
    </location>
</feature>
<accession>A0A921SM48</accession>
<name>A0A921SM48_9MICO</name>
<sequence>MSTNNTPKKPKTGRDEAAPALSEAPTRVIRVSRQKVRNEVFRHDWNSISDTERAARVAAISAAAMPEGPTIGPSR</sequence>
<evidence type="ECO:0000256" key="1">
    <source>
        <dbReference type="SAM" id="MobiDB-lite"/>
    </source>
</evidence>
<dbReference type="EMBL" id="DYUK01000016">
    <property type="protein sequence ID" value="HJG78865.1"/>
    <property type="molecule type" value="Genomic_DNA"/>
</dbReference>
<evidence type="ECO:0000313" key="2">
    <source>
        <dbReference type="EMBL" id="HJG78865.1"/>
    </source>
</evidence>